<sequence>MNARMQSAPSGFVTVAQAAAELTRRGDKIDASNVSRYLARNPDIASRKEGRCRFVDLAALILHRSGNTLSIGRRDMVPEDAAPTVLDDDDGGGVPLTPGIASEIQQANLRLKQLQVRDKEREDALAEGDLVPAADVLAVINGVMQTFVTELERVEMSIATRHGRVVAADFRKARKDAQAAASAKLKVAAEAQLHPSVSGMIATDQAAAP</sequence>
<evidence type="ECO:0000313" key="1">
    <source>
        <dbReference type="EMBL" id="SPU55883.1"/>
    </source>
</evidence>
<dbReference type="EMBL" id="UAQP01000014">
    <property type="protein sequence ID" value="SPU55883.1"/>
    <property type="molecule type" value="Genomic_DNA"/>
</dbReference>
<dbReference type="AlphaFoldDB" id="A0A2X1BEJ8"/>
<proteinExistence type="predicted"/>
<reference evidence="1 2" key="1">
    <citation type="submission" date="2018-06" db="EMBL/GenBank/DDBJ databases">
        <authorList>
            <consortium name="Pathogen Informatics"/>
            <person name="Doyle S."/>
        </authorList>
    </citation>
    <scope>NUCLEOTIDE SEQUENCE [LARGE SCALE GENOMIC DNA]</scope>
    <source>
        <strain evidence="1 2">NCTC11166</strain>
    </source>
</reference>
<organism evidence="1 2">
    <name type="scientific">Brevundimonas vesicularis</name>
    <name type="common">Pseudomonas vesicularis</name>
    <dbReference type="NCBI Taxonomy" id="41276"/>
    <lineage>
        <taxon>Bacteria</taxon>
        <taxon>Pseudomonadati</taxon>
        <taxon>Pseudomonadota</taxon>
        <taxon>Alphaproteobacteria</taxon>
        <taxon>Caulobacterales</taxon>
        <taxon>Caulobacteraceae</taxon>
        <taxon>Brevundimonas</taxon>
    </lineage>
</organism>
<evidence type="ECO:0000313" key="2">
    <source>
        <dbReference type="Proteomes" id="UP000251186"/>
    </source>
</evidence>
<protein>
    <submittedName>
        <fullName evidence="1">Uncharacterized protein</fullName>
    </submittedName>
</protein>
<name>A0A2X1BEJ8_BREVE</name>
<dbReference type="Proteomes" id="UP000251186">
    <property type="component" value="Unassembled WGS sequence"/>
</dbReference>
<accession>A0A2X1BEJ8</accession>
<gene>
    <name evidence="1" type="ORF">NCTC11166_03286</name>
</gene>